<keyword evidence="5" id="KW-1185">Reference proteome</keyword>
<accession>A0A4Z0QJJ3</accession>
<evidence type="ECO:0000313" key="5">
    <source>
        <dbReference type="Proteomes" id="UP000298196"/>
    </source>
</evidence>
<dbReference type="Pfam" id="PF08240">
    <property type="entry name" value="ADH_N"/>
    <property type="match status" value="1"/>
</dbReference>
<comment type="caution">
    <text evidence="4">The sequence shown here is derived from an EMBL/GenBank/DDBJ whole genome shotgun (WGS) entry which is preliminary data.</text>
</comment>
<dbReference type="EMBL" id="PYKI01000095">
    <property type="protein sequence ID" value="TGE30140.1"/>
    <property type="molecule type" value="Genomic_DNA"/>
</dbReference>
<evidence type="ECO:0000259" key="3">
    <source>
        <dbReference type="Pfam" id="PF08240"/>
    </source>
</evidence>
<reference evidence="4 5" key="1">
    <citation type="submission" date="2018-03" db="EMBL/GenBank/DDBJ databases">
        <title>Non-Typhoidal Salmonella genome sequencing and assembly.</title>
        <authorList>
            <person name="Matchawe C."/>
        </authorList>
    </citation>
    <scope>NUCLEOTIDE SEQUENCE [LARGE SCALE GENOMIC DNA]</scope>
    <source>
        <strain evidence="4 5">22sa</strain>
    </source>
</reference>
<dbReference type="PANTHER" id="PTHR48106">
    <property type="entry name" value="QUINONE OXIDOREDUCTASE PIG3-RELATED"/>
    <property type="match status" value="1"/>
</dbReference>
<evidence type="ECO:0000256" key="2">
    <source>
        <dbReference type="ARBA" id="ARBA00023002"/>
    </source>
</evidence>
<gene>
    <name evidence="4" type="ORF">C9F07_00615</name>
</gene>
<dbReference type="GO" id="GO:0035925">
    <property type="term" value="F:mRNA 3'-UTR AU-rich region binding"/>
    <property type="evidence" value="ECO:0007669"/>
    <property type="project" value="TreeGrafter"/>
</dbReference>
<keyword evidence="1" id="KW-0521">NADP</keyword>
<dbReference type="GO" id="GO:0070402">
    <property type="term" value="F:NADPH binding"/>
    <property type="evidence" value="ECO:0007669"/>
    <property type="project" value="TreeGrafter"/>
</dbReference>
<proteinExistence type="predicted"/>
<dbReference type="InterPro" id="IPR013154">
    <property type="entry name" value="ADH-like_N"/>
</dbReference>
<dbReference type="InterPro" id="IPR011032">
    <property type="entry name" value="GroES-like_sf"/>
</dbReference>
<dbReference type="PANTHER" id="PTHR48106:SF13">
    <property type="entry name" value="QUINONE OXIDOREDUCTASE-RELATED"/>
    <property type="match status" value="1"/>
</dbReference>
<sequence length="94" mass="9823">MATRIEFHKHGGPEVLQTVEFTPTEPAEHEIQVENKAIGINFIDTYIRSGLYPPPSLPAGLGTEAAGVVSKVGSGGELLRVGARVVSAEAARGA</sequence>
<dbReference type="Gene3D" id="3.90.180.10">
    <property type="entry name" value="Medium-chain alcohol dehydrogenases, catalytic domain"/>
    <property type="match status" value="1"/>
</dbReference>
<evidence type="ECO:0000313" key="4">
    <source>
        <dbReference type="EMBL" id="TGE30140.1"/>
    </source>
</evidence>
<name>A0A4Z0QJJ3_SALET</name>
<dbReference type="GO" id="GO:0005829">
    <property type="term" value="C:cytosol"/>
    <property type="evidence" value="ECO:0007669"/>
    <property type="project" value="TreeGrafter"/>
</dbReference>
<organism evidence="4 5">
    <name type="scientific">Salmonella enterica subsp. enterica serovar Poona</name>
    <dbReference type="NCBI Taxonomy" id="436295"/>
    <lineage>
        <taxon>Bacteria</taxon>
        <taxon>Pseudomonadati</taxon>
        <taxon>Pseudomonadota</taxon>
        <taxon>Gammaproteobacteria</taxon>
        <taxon>Enterobacterales</taxon>
        <taxon>Enterobacteriaceae</taxon>
        <taxon>Salmonella</taxon>
    </lineage>
</organism>
<feature type="domain" description="Alcohol dehydrogenase-like N-terminal" evidence="3">
    <location>
        <begin position="28"/>
        <end position="86"/>
    </location>
</feature>
<dbReference type="GO" id="GO:0003960">
    <property type="term" value="F:quinone reductase (NADPH) activity"/>
    <property type="evidence" value="ECO:0007669"/>
    <property type="project" value="TreeGrafter"/>
</dbReference>
<keyword evidence="2" id="KW-0560">Oxidoreductase</keyword>
<dbReference type="Proteomes" id="UP000298196">
    <property type="component" value="Unassembled WGS sequence"/>
</dbReference>
<protein>
    <submittedName>
        <fullName evidence="4">Quinone oxidoreductase</fullName>
    </submittedName>
</protein>
<dbReference type="AlphaFoldDB" id="A0A4Z0QJJ3"/>
<dbReference type="SUPFAM" id="SSF50129">
    <property type="entry name" value="GroES-like"/>
    <property type="match status" value="1"/>
</dbReference>
<feature type="non-terminal residue" evidence="4">
    <location>
        <position position="94"/>
    </location>
</feature>
<evidence type="ECO:0000256" key="1">
    <source>
        <dbReference type="ARBA" id="ARBA00022857"/>
    </source>
</evidence>